<dbReference type="PANTHER" id="PTHR32322">
    <property type="entry name" value="INNER MEMBRANE TRANSPORTER"/>
    <property type="match status" value="1"/>
</dbReference>
<gene>
    <name evidence="8" type="ORF">ENR59_07995</name>
</gene>
<evidence type="ECO:0000256" key="5">
    <source>
        <dbReference type="ARBA" id="ARBA00023136"/>
    </source>
</evidence>
<dbReference type="EMBL" id="DSRP01000551">
    <property type="protein sequence ID" value="HGG92879.1"/>
    <property type="molecule type" value="Genomic_DNA"/>
</dbReference>
<feature type="transmembrane region" description="Helical" evidence="6">
    <location>
        <begin position="145"/>
        <end position="169"/>
    </location>
</feature>
<dbReference type="AlphaFoldDB" id="A0A7C4AHH2"/>
<feature type="transmembrane region" description="Helical" evidence="6">
    <location>
        <begin position="271"/>
        <end position="288"/>
    </location>
</feature>
<dbReference type="InterPro" id="IPR037185">
    <property type="entry name" value="EmrE-like"/>
</dbReference>
<evidence type="ECO:0000256" key="4">
    <source>
        <dbReference type="ARBA" id="ARBA00022989"/>
    </source>
</evidence>
<feature type="transmembrane region" description="Helical" evidence="6">
    <location>
        <begin position="213"/>
        <end position="234"/>
    </location>
</feature>
<name>A0A7C4AHH2_9BACT</name>
<dbReference type="Pfam" id="PF00892">
    <property type="entry name" value="EamA"/>
    <property type="match status" value="2"/>
</dbReference>
<accession>A0A7C4AHH2</accession>
<evidence type="ECO:0000256" key="1">
    <source>
        <dbReference type="ARBA" id="ARBA00004141"/>
    </source>
</evidence>
<keyword evidence="4 6" id="KW-1133">Transmembrane helix</keyword>
<evidence type="ECO:0000256" key="2">
    <source>
        <dbReference type="ARBA" id="ARBA00007362"/>
    </source>
</evidence>
<organism evidence="8">
    <name type="scientific">Fundidesulfovibrio putealis</name>
    <dbReference type="NCBI Taxonomy" id="270496"/>
    <lineage>
        <taxon>Bacteria</taxon>
        <taxon>Pseudomonadati</taxon>
        <taxon>Thermodesulfobacteriota</taxon>
        <taxon>Desulfovibrionia</taxon>
        <taxon>Desulfovibrionales</taxon>
        <taxon>Desulfovibrionaceae</taxon>
        <taxon>Fundidesulfovibrio</taxon>
    </lineage>
</organism>
<comment type="subcellular location">
    <subcellularLocation>
        <location evidence="1">Membrane</location>
        <topology evidence="1">Multi-pass membrane protein</topology>
    </subcellularLocation>
</comment>
<feature type="transmembrane region" description="Helical" evidence="6">
    <location>
        <begin position="246"/>
        <end position="265"/>
    </location>
</feature>
<feature type="transmembrane region" description="Helical" evidence="6">
    <location>
        <begin position="7"/>
        <end position="26"/>
    </location>
</feature>
<dbReference type="GO" id="GO:0016020">
    <property type="term" value="C:membrane"/>
    <property type="evidence" value="ECO:0007669"/>
    <property type="project" value="UniProtKB-SubCell"/>
</dbReference>
<feature type="domain" description="EamA" evidence="7">
    <location>
        <begin position="153"/>
        <end position="288"/>
    </location>
</feature>
<dbReference type="PANTHER" id="PTHR32322:SF2">
    <property type="entry name" value="EAMA DOMAIN-CONTAINING PROTEIN"/>
    <property type="match status" value="1"/>
</dbReference>
<protein>
    <submittedName>
        <fullName evidence="8">DMT family transporter</fullName>
    </submittedName>
</protein>
<feature type="transmembrane region" description="Helical" evidence="6">
    <location>
        <begin position="121"/>
        <end position="139"/>
    </location>
</feature>
<keyword evidence="3 6" id="KW-0812">Transmembrane</keyword>
<evidence type="ECO:0000256" key="3">
    <source>
        <dbReference type="ARBA" id="ARBA00022692"/>
    </source>
</evidence>
<comment type="caution">
    <text evidence="8">The sequence shown here is derived from an EMBL/GenBank/DDBJ whole genome shotgun (WGS) entry which is preliminary data.</text>
</comment>
<evidence type="ECO:0000313" key="8">
    <source>
        <dbReference type="EMBL" id="HGG92879.1"/>
    </source>
</evidence>
<evidence type="ECO:0000256" key="6">
    <source>
        <dbReference type="SAM" id="Phobius"/>
    </source>
</evidence>
<dbReference type="InterPro" id="IPR000620">
    <property type="entry name" value="EamA_dom"/>
</dbReference>
<feature type="transmembrane region" description="Helical" evidence="6">
    <location>
        <begin position="181"/>
        <end position="201"/>
    </location>
</feature>
<reference evidence="8" key="1">
    <citation type="journal article" date="2020" name="mSystems">
        <title>Genome- and Community-Level Interaction Insights into Carbon Utilization and Element Cycling Functions of Hydrothermarchaeota in Hydrothermal Sediment.</title>
        <authorList>
            <person name="Zhou Z."/>
            <person name="Liu Y."/>
            <person name="Xu W."/>
            <person name="Pan J."/>
            <person name="Luo Z.H."/>
            <person name="Li M."/>
        </authorList>
    </citation>
    <scope>NUCLEOTIDE SEQUENCE [LARGE SCALE GENOMIC DNA]</scope>
    <source>
        <strain evidence="8">SpSt-413</strain>
    </source>
</reference>
<keyword evidence="5 6" id="KW-0472">Membrane</keyword>
<feature type="transmembrane region" description="Helical" evidence="6">
    <location>
        <begin position="32"/>
        <end position="52"/>
    </location>
</feature>
<sequence length="296" mass="30895">MSLITVKLFITAVIWGGTFIAGRMLGPEIAPFSASFLRFVAANVCLVAIFLLRDGRWPRLDARTLLLVLGLGATGVFLYNAFFLWGLKFVPAGRAAIIVAGNPVFIAVFSRLLFQEPLSRAKALGVGLCLSGAAVVIGRGNPLGLFTGGMGVGELAILGAMFSWVSYSLLGKKVMGRMTPLAAVTLSCLAGMVLLLPPALAEDLPAQAANLSFSGWMAVLYLGVFGTALGFVWFYQGIQRIGASRAAVFINFVPVSATALGALLLGEPVDFSLLAGGALVLTGVALTNRRPGTKAA</sequence>
<feature type="domain" description="EamA" evidence="7">
    <location>
        <begin position="8"/>
        <end position="137"/>
    </location>
</feature>
<proteinExistence type="inferred from homology"/>
<dbReference type="Gene3D" id="1.10.3730.20">
    <property type="match status" value="1"/>
</dbReference>
<dbReference type="SUPFAM" id="SSF103481">
    <property type="entry name" value="Multidrug resistance efflux transporter EmrE"/>
    <property type="match status" value="2"/>
</dbReference>
<feature type="transmembrane region" description="Helical" evidence="6">
    <location>
        <begin position="64"/>
        <end position="87"/>
    </location>
</feature>
<dbReference type="InterPro" id="IPR050638">
    <property type="entry name" value="AA-Vitamin_Transporters"/>
</dbReference>
<evidence type="ECO:0000259" key="7">
    <source>
        <dbReference type="Pfam" id="PF00892"/>
    </source>
</evidence>
<feature type="transmembrane region" description="Helical" evidence="6">
    <location>
        <begin position="93"/>
        <end position="114"/>
    </location>
</feature>
<comment type="similarity">
    <text evidence="2">Belongs to the EamA transporter family.</text>
</comment>